<evidence type="ECO:0000256" key="2">
    <source>
        <dbReference type="ARBA" id="ARBA00008921"/>
    </source>
</evidence>
<evidence type="ECO:0000256" key="7">
    <source>
        <dbReference type="ARBA" id="ARBA00023136"/>
    </source>
</evidence>
<dbReference type="Pfam" id="PF17971">
    <property type="entry name" value="LIFR_D2"/>
    <property type="match status" value="1"/>
</dbReference>
<evidence type="ECO:0000256" key="10">
    <source>
        <dbReference type="ARBA" id="ARBA00023180"/>
    </source>
</evidence>
<reference evidence="14 15" key="1">
    <citation type="submission" date="2023-09" db="EMBL/GenBank/DDBJ databases">
        <authorList>
            <person name="Wang M."/>
        </authorList>
    </citation>
    <scope>NUCLEOTIDE SEQUENCE [LARGE SCALE GENOMIC DNA]</scope>
    <source>
        <strain evidence="14">GT-2023</strain>
        <tissue evidence="14">Liver</tissue>
    </source>
</reference>
<comment type="caution">
    <text evidence="14">The sequence shown here is derived from an EMBL/GenBank/DDBJ whole genome shotgun (WGS) entry which is preliminary data.</text>
</comment>
<dbReference type="CDD" id="cd00063">
    <property type="entry name" value="FN3"/>
    <property type="match status" value="1"/>
</dbReference>
<dbReference type="InterPro" id="IPR013783">
    <property type="entry name" value="Ig-like_fold"/>
</dbReference>
<keyword evidence="8" id="KW-1015">Disulfide bond</keyword>
<keyword evidence="9" id="KW-0675">Receptor</keyword>
<feature type="compositionally biased region" description="Polar residues" evidence="11">
    <location>
        <begin position="993"/>
        <end position="1008"/>
    </location>
</feature>
<keyword evidence="5" id="KW-0677">Repeat</keyword>
<dbReference type="SMART" id="SM00060">
    <property type="entry name" value="FN3"/>
    <property type="match status" value="4"/>
</dbReference>
<dbReference type="Gene3D" id="2.60.40.10">
    <property type="entry name" value="Immunoglobulins"/>
    <property type="match status" value="6"/>
</dbReference>
<comment type="similarity">
    <text evidence="2">Belongs to the type I cytokine receptor family. Type 2 subfamily.</text>
</comment>
<feature type="transmembrane region" description="Helical" evidence="12">
    <location>
        <begin position="792"/>
        <end position="816"/>
    </location>
</feature>
<evidence type="ECO:0000256" key="8">
    <source>
        <dbReference type="ARBA" id="ARBA00023157"/>
    </source>
</evidence>
<keyword evidence="4" id="KW-0732">Signal</keyword>
<evidence type="ECO:0000256" key="5">
    <source>
        <dbReference type="ARBA" id="ARBA00022737"/>
    </source>
</evidence>
<evidence type="ECO:0000256" key="12">
    <source>
        <dbReference type="SAM" id="Phobius"/>
    </source>
</evidence>
<dbReference type="EMBL" id="JAYMGO010000005">
    <property type="protein sequence ID" value="KAL1273703.1"/>
    <property type="molecule type" value="Genomic_DNA"/>
</dbReference>
<dbReference type="InterPro" id="IPR003529">
    <property type="entry name" value="Hematopoietin_rcpt_Gp130_CS"/>
</dbReference>
<dbReference type="InterPro" id="IPR003961">
    <property type="entry name" value="FN3_dom"/>
</dbReference>
<organism evidence="14 15">
    <name type="scientific">Cirrhinus molitorella</name>
    <name type="common">mud carp</name>
    <dbReference type="NCBI Taxonomy" id="172907"/>
    <lineage>
        <taxon>Eukaryota</taxon>
        <taxon>Metazoa</taxon>
        <taxon>Chordata</taxon>
        <taxon>Craniata</taxon>
        <taxon>Vertebrata</taxon>
        <taxon>Euteleostomi</taxon>
        <taxon>Actinopterygii</taxon>
        <taxon>Neopterygii</taxon>
        <taxon>Teleostei</taxon>
        <taxon>Ostariophysi</taxon>
        <taxon>Cypriniformes</taxon>
        <taxon>Cyprinidae</taxon>
        <taxon>Labeoninae</taxon>
        <taxon>Labeonini</taxon>
        <taxon>Cirrhinus</taxon>
    </lineage>
</organism>
<dbReference type="InterPro" id="IPR052672">
    <property type="entry name" value="Type1_Cytokine_Rcpt_Type2"/>
</dbReference>
<dbReference type="PROSITE" id="PS50853">
    <property type="entry name" value="FN3"/>
    <property type="match status" value="1"/>
</dbReference>
<accession>A0ABR3N9S5</accession>
<dbReference type="PANTHER" id="PTHR48423:SF1">
    <property type="entry name" value="INTERLEUKIN-27 RECEPTOR SUBUNIT ALPHA"/>
    <property type="match status" value="1"/>
</dbReference>
<dbReference type="PANTHER" id="PTHR48423">
    <property type="entry name" value="INTERLEUKIN-27 RECEPTOR SUBUNIT ALPHA"/>
    <property type="match status" value="1"/>
</dbReference>
<protein>
    <recommendedName>
        <fullName evidence="13">Fibronectin type-III domain-containing protein</fullName>
    </recommendedName>
</protein>
<dbReference type="SUPFAM" id="SSF49265">
    <property type="entry name" value="Fibronectin type III"/>
    <property type="match status" value="4"/>
</dbReference>
<sequence length="1033" mass="114162">MSLVEITRINFVQWFLTHVTKTPTLHPVARPISNSPLSGSLVELIHRKRKGYNCITAEIGTAWAWLSDQKAASDWRETTKNVKVQVLFSRPLVYSAFLVSGSSLVSMQGWVTLALLLSLGVNRSLGQNGLGELPVPRGLTLNPDLPAQTLSLTWQSDSSLFDLEIFHTEFMNVVLNETVAVKADPVTGLHSWTWHSPLPLECTSHSVHIRARNQQSLSQWSPLQTIPGSDIPEKSESYMFPQDKMVPVGSNMSFCCIVKEKRDFREIQYRGQQKSATRLSRRTYAITVTNQPASGNTGTNVVCCSETLTLTGAVVFVGYPPGDEGLVCETRDLASAECSWKKGRDTHLRMKRGRTKYTLNGRDCLEGKTWCNSKVWEENWTLVARNPLGMVQLTDSAQLADRVHLLAPANVTAVEVKAWSATLQWSWSVAAYKKLEMVCQLQIFPHELSSTRNYSGPGLSSVVLEGLWPDVDYTVTLRCGSKQSFWKWGDESAPYRIHTKMDRPDALDVWIWMDSSKTGRVFWKPLSVRKSHGALDRYEVSQSSAEEDWGTPDFLPPGNFSYPIILNNSSDITVAVAARNPAGLSQLSTVTTPAYRADSRLSVSELLSTNGSFDLSWQPNANASGGYVVEWVPTGCSGLCPVDWRKVPESDSSFTVKSDSLVAGVRYTVSVYTLSPGAPMLLQRWQGYSQEMIPSQSVSELSANQTGSDVLLSWKATEMKHQRGFIHGYTVYLADAARLDLIANISDPEVQSYRVKGLSLSSHKFVVKAYTSAGEDAGSTVAIKMEMDTADMLFVGILVPLGIMFCCLILLSICCYKKREWVKKAFYPEIPGPKVPGDWSSPQGPLDVKPSPHSLVHIVESPEWDFTKEGLFPVPEEEEESENDNIEVDTDSDEPALLRYYNQVVGDGSHSNHVLDSSGSSTASVGSTQTEITYAGIQSPTSLQGGYRPQMQSVTGPAELQNEFEADFQDDGLNTGYKPQCSWQLDSPEAENFSGSLGSPTSVTSSQFLIPESSEEKPQPSNTWFHNFLSGKS</sequence>
<evidence type="ECO:0000313" key="15">
    <source>
        <dbReference type="Proteomes" id="UP001558613"/>
    </source>
</evidence>
<dbReference type="InterPro" id="IPR036116">
    <property type="entry name" value="FN3_sf"/>
</dbReference>
<feature type="compositionally biased region" description="Polar residues" evidence="11">
    <location>
        <begin position="1019"/>
        <end position="1033"/>
    </location>
</feature>
<evidence type="ECO:0000256" key="6">
    <source>
        <dbReference type="ARBA" id="ARBA00022989"/>
    </source>
</evidence>
<evidence type="ECO:0000313" key="14">
    <source>
        <dbReference type="EMBL" id="KAL1273703.1"/>
    </source>
</evidence>
<evidence type="ECO:0000256" key="9">
    <source>
        <dbReference type="ARBA" id="ARBA00023170"/>
    </source>
</evidence>
<keyword evidence="15" id="KW-1185">Reference proteome</keyword>
<dbReference type="InterPro" id="IPR048497">
    <property type="entry name" value="LIF-R-like_Ig-like"/>
</dbReference>
<dbReference type="InterPro" id="IPR040817">
    <property type="entry name" value="LIFR_D2"/>
</dbReference>
<keyword evidence="3 12" id="KW-0812">Transmembrane</keyword>
<evidence type="ECO:0000256" key="3">
    <source>
        <dbReference type="ARBA" id="ARBA00022692"/>
    </source>
</evidence>
<dbReference type="Pfam" id="PF25552">
    <property type="entry name" value="LIFR_D4"/>
    <property type="match status" value="1"/>
</dbReference>
<feature type="region of interest" description="Disordered" evidence="11">
    <location>
        <begin position="987"/>
        <end position="1033"/>
    </location>
</feature>
<dbReference type="Pfam" id="PF21177">
    <property type="entry name" value="LIF-R_Ig-like"/>
    <property type="match status" value="1"/>
</dbReference>
<keyword evidence="6 12" id="KW-1133">Transmembrane helix</keyword>
<proteinExistence type="inferred from homology"/>
<comment type="subcellular location">
    <subcellularLocation>
        <location evidence="1">Membrane</location>
        <topology evidence="1">Single-pass type I membrane protein</topology>
    </subcellularLocation>
</comment>
<evidence type="ECO:0000256" key="11">
    <source>
        <dbReference type="SAM" id="MobiDB-lite"/>
    </source>
</evidence>
<name>A0ABR3N9S5_9TELE</name>
<evidence type="ECO:0000259" key="13">
    <source>
        <dbReference type="PROSITE" id="PS50853"/>
    </source>
</evidence>
<keyword evidence="7 12" id="KW-0472">Membrane</keyword>
<dbReference type="Proteomes" id="UP001558613">
    <property type="component" value="Unassembled WGS sequence"/>
</dbReference>
<keyword evidence="10" id="KW-0325">Glycoprotein</keyword>
<evidence type="ECO:0000256" key="4">
    <source>
        <dbReference type="ARBA" id="ARBA00022729"/>
    </source>
</evidence>
<feature type="domain" description="Fibronectin type-III" evidence="13">
    <location>
        <begin position="407"/>
        <end position="502"/>
    </location>
</feature>
<evidence type="ECO:0000256" key="1">
    <source>
        <dbReference type="ARBA" id="ARBA00004479"/>
    </source>
</evidence>
<gene>
    <name evidence="14" type="ORF">QQF64_026517</name>
</gene>
<dbReference type="PROSITE" id="PS01353">
    <property type="entry name" value="HEMATOPO_REC_L_F2"/>
    <property type="match status" value="1"/>
</dbReference>